<dbReference type="SUPFAM" id="SSF55874">
    <property type="entry name" value="ATPase domain of HSP90 chaperone/DNA topoisomerase II/histidine kinase"/>
    <property type="match status" value="1"/>
</dbReference>
<feature type="transmembrane region" description="Helical" evidence="14">
    <location>
        <begin position="117"/>
        <end position="141"/>
    </location>
</feature>
<comment type="caution">
    <text evidence="16">The sequence shown here is derived from an EMBL/GenBank/DDBJ whole genome shotgun (WGS) entry which is preliminary data.</text>
</comment>
<dbReference type="PANTHER" id="PTHR34220:SF7">
    <property type="entry name" value="SENSOR HISTIDINE KINASE YPDA"/>
    <property type="match status" value="1"/>
</dbReference>
<keyword evidence="13 14" id="KW-0472">Membrane</keyword>
<dbReference type="Pfam" id="PF06580">
    <property type="entry name" value="His_kinase"/>
    <property type="match status" value="1"/>
</dbReference>
<evidence type="ECO:0000256" key="10">
    <source>
        <dbReference type="ARBA" id="ARBA00022840"/>
    </source>
</evidence>
<protein>
    <recommendedName>
        <fullName evidence="3">histidine kinase</fullName>
        <ecNumber evidence="3">2.7.13.3</ecNumber>
    </recommendedName>
</protein>
<dbReference type="AlphaFoldDB" id="A0A1E5LHG0"/>
<reference evidence="16 17" key="1">
    <citation type="submission" date="2016-08" db="EMBL/GenBank/DDBJ databases">
        <title>Genome of Bacillus solimangrovi GH2-4.</title>
        <authorList>
            <person name="Lim S."/>
            <person name="Kim B.-C."/>
        </authorList>
    </citation>
    <scope>NUCLEOTIDE SEQUENCE [LARGE SCALE GENOMIC DNA]</scope>
    <source>
        <strain evidence="16 17">GH2-4</strain>
    </source>
</reference>
<dbReference type="InterPro" id="IPR010559">
    <property type="entry name" value="Sig_transdc_His_kin_internal"/>
</dbReference>
<dbReference type="GO" id="GO:0005886">
    <property type="term" value="C:plasma membrane"/>
    <property type="evidence" value="ECO:0007669"/>
    <property type="project" value="UniProtKB-SubCell"/>
</dbReference>
<dbReference type="InterPro" id="IPR029016">
    <property type="entry name" value="GAF-like_dom_sf"/>
</dbReference>
<dbReference type="PROSITE" id="PS50109">
    <property type="entry name" value="HIS_KIN"/>
    <property type="match status" value="1"/>
</dbReference>
<dbReference type="Proteomes" id="UP000095209">
    <property type="component" value="Unassembled WGS sequence"/>
</dbReference>
<keyword evidence="10" id="KW-0067">ATP-binding</keyword>
<evidence type="ECO:0000256" key="8">
    <source>
        <dbReference type="ARBA" id="ARBA00022741"/>
    </source>
</evidence>
<sequence length="582" mass="63627">MWYLLLTMLERIGIIVTVAFLMTRVRFFQSVVNHQDVRKSDRTIVFIMFGIFGVIGTYTGLSVNAITFDMSKWTFFLSEDEALANSRVIGVVVGGLLGGWKVGLGAGLIAGIHRFTLGGFTAIACGLSSVVAGLLSGYIGTKMPRYSVFQLKVPLLIGAAAEALQMLIILLVAKPFDAAWSLVGKIGIPMIVANGVGCALFVLVIRSVFNEQEKVGALQAHKALLLAKLTTSHLRRGLTEETASETCTVLLNEVSASAIAITDCEKVLAFIGNGADHHLVGETIQTHGTKQVIQTGEFLIANKEFINCNDESCPLHAAVISPLKRNGEVIGTMKLYFQSEKEITKVTLEFIDGLSSLLSQQLEIANSQKYIQLAKEAEIRALQAQVSPHFLFNALNTIVSMIRTQPNEARKLLISLSKYLRQNLSGTTEKMTTLNDEIKHVKAYLAIEQARFQDKLHVNIQVDDEVLLLNIPPMTLQPLIENAIKHGLKGMHKDSYVGLFIHKEAGGAKITVTDNGIGFKESVIKDIFEKPIASGSGTGLGLYNVNQRLRMLFGPHSSLCLKENNEKGASIQFYIPNVTKVE</sequence>
<dbReference type="SMART" id="SM00387">
    <property type="entry name" value="HATPase_c"/>
    <property type="match status" value="1"/>
</dbReference>
<dbReference type="STRING" id="1305675.BFG57_00440"/>
<keyword evidence="11 14" id="KW-1133">Transmembrane helix</keyword>
<evidence type="ECO:0000313" key="17">
    <source>
        <dbReference type="Proteomes" id="UP000095209"/>
    </source>
</evidence>
<feature type="transmembrane region" description="Helical" evidence="14">
    <location>
        <begin position="186"/>
        <end position="209"/>
    </location>
</feature>
<dbReference type="InterPro" id="IPR011620">
    <property type="entry name" value="Sig_transdc_His_kinase_LytS_TM"/>
</dbReference>
<dbReference type="InterPro" id="IPR003594">
    <property type="entry name" value="HATPase_dom"/>
</dbReference>
<keyword evidence="6" id="KW-0808">Transferase</keyword>
<feature type="transmembrane region" description="Helical" evidence="14">
    <location>
        <begin position="153"/>
        <end position="174"/>
    </location>
</feature>
<evidence type="ECO:0000256" key="12">
    <source>
        <dbReference type="ARBA" id="ARBA00023012"/>
    </source>
</evidence>
<evidence type="ECO:0000256" key="1">
    <source>
        <dbReference type="ARBA" id="ARBA00000085"/>
    </source>
</evidence>
<feature type="domain" description="Histidine kinase" evidence="15">
    <location>
        <begin position="476"/>
        <end position="579"/>
    </location>
</feature>
<dbReference type="Gene3D" id="3.30.450.40">
    <property type="match status" value="1"/>
</dbReference>
<name>A0A1E5LHG0_9BACI</name>
<dbReference type="InterPro" id="IPR004358">
    <property type="entry name" value="Sig_transdc_His_kin-like_C"/>
</dbReference>
<feature type="transmembrane region" description="Helical" evidence="14">
    <location>
        <begin position="44"/>
        <end position="68"/>
    </location>
</feature>
<dbReference type="InterPro" id="IPR036890">
    <property type="entry name" value="HATPase_C_sf"/>
</dbReference>
<proteinExistence type="predicted"/>
<dbReference type="GO" id="GO:0005524">
    <property type="term" value="F:ATP binding"/>
    <property type="evidence" value="ECO:0007669"/>
    <property type="project" value="UniProtKB-KW"/>
</dbReference>
<dbReference type="InterPro" id="IPR050640">
    <property type="entry name" value="Bact_2-comp_sensor_kinase"/>
</dbReference>
<evidence type="ECO:0000256" key="14">
    <source>
        <dbReference type="SAM" id="Phobius"/>
    </source>
</evidence>
<keyword evidence="17" id="KW-1185">Reference proteome</keyword>
<keyword evidence="5" id="KW-0597">Phosphoprotein</keyword>
<organism evidence="16 17">
    <name type="scientific">Bacillus solimangrovi</name>
    <dbReference type="NCBI Taxonomy" id="1305675"/>
    <lineage>
        <taxon>Bacteria</taxon>
        <taxon>Bacillati</taxon>
        <taxon>Bacillota</taxon>
        <taxon>Bacilli</taxon>
        <taxon>Bacillales</taxon>
        <taxon>Bacillaceae</taxon>
        <taxon>Bacillus</taxon>
    </lineage>
</organism>
<dbReference type="PANTHER" id="PTHR34220">
    <property type="entry name" value="SENSOR HISTIDINE KINASE YPDA"/>
    <property type="match status" value="1"/>
</dbReference>
<keyword evidence="4" id="KW-1003">Cell membrane</keyword>
<keyword evidence="8" id="KW-0547">Nucleotide-binding</keyword>
<evidence type="ECO:0000313" key="16">
    <source>
        <dbReference type="EMBL" id="OEH93496.1"/>
    </source>
</evidence>
<evidence type="ECO:0000259" key="15">
    <source>
        <dbReference type="PROSITE" id="PS50109"/>
    </source>
</evidence>
<accession>A0A1E5LHG0</accession>
<evidence type="ECO:0000256" key="13">
    <source>
        <dbReference type="ARBA" id="ARBA00023136"/>
    </source>
</evidence>
<dbReference type="Pfam" id="PF02518">
    <property type="entry name" value="HATPase_c"/>
    <property type="match status" value="1"/>
</dbReference>
<evidence type="ECO:0000256" key="4">
    <source>
        <dbReference type="ARBA" id="ARBA00022475"/>
    </source>
</evidence>
<dbReference type="RefSeq" id="WP_069716399.1">
    <property type="nucleotide sequence ID" value="NZ_MJEH01000011.1"/>
</dbReference>
<dbReference type="InterPro" id="IPR005467">
    <property type="entry name" value="His_kinase_dom"/>
</dbReference>
<evidence type="ECO:0000256" key="9">
    <source>
        <dbReference type="ARBA" id="ARBA00022777"/>
    </source>
</evidence>
<dbReference type="OrthoDB" id="9776552at2"/>
<evidence type="ECO:0000256" key="2">
    <source>
        <dbReference type="ARBA" id="ARBA00004651"/>
    </source>
</evidence>
<dbReference type="Pfam" id="PF07694">
    <property type="entry name" value="5TM-5TMR_LYT"/>
    <property type="match status" value="1"/>
</dbReference>
<dbReference type="EC" id="2.7.13.3" evidence="3"/>
<dbReference type="SUPFAM" id="SSF55781">
    <property type="entry name" value="GAF domain-like"/>
    <property type="match status" value="1"/>
</dbReference>
<gene>
    <name evidence="16" type="ORF">BFG57_00440</name>
</gene>
<dbReference type="GO" id="GO:0000155">
    <property type="term" value="F:phosphorelay sensor kinase activity"/>
    <property type="evidence" value="ECO:0007669"/>
    <property type="project" value="InterPro"/>
</dbReference>
<keyword evidence="7 14" id="KW-0812">Transmembrane</keyword>
<evidence type="ECO:0000256" key="5">
    <source>
        <dbReference type="ARBA" id="ARBA00022553"/>
    </source>
</evidence>
<evidence type="ECO:0000256" key="3">
    <source>
        <dbReference type="ARBA" id="ARBA00012438"/>
    </source>
</evidence>
<evidence type="ECO:0000256" key="11">
    <source>
        <dbReference type="ARBA" id="ARBA00022989"/>
    </source>
</evidence>
<comment type="catalytic activity">
    <reaction evidence="1">
        <text>ATP + protein L-histidine = ADP + protein N-phospho-L-histidine.</text>
        <dbReference type="EC" id="2.7.13.3"/>
    </reaction>
</comment>
<dbReference type="Pfam" id="PF15714">
    <property type="entry name" value="SpoVT_C"/>
    <property type="match status" value="1"/>
</dbReference>
<keyword evidence="12" id="KW-0902">Two-component regulatory system</keyword>
<dbReference type="Gene3D" id="3.30.565.10">
    <property type="entry name" value="Histidine kinase-like ATPase, C-terminal domain"/>
    <property type="match status" value="1"/>
</dbReference>
<dbReference type="PRINTS" id="PR00344">
    <property type="entry name" value="BCTRLSENSOR"/>
</dbReference>
<dbReference type="GO" id="GO:0071555">
    <property type="term" value="P:cell wall organization"/>
    <property type="evidence" value="ECO:0007669"/>
    <property type="project" value="InterPro"/>
</dbReference>
<evidence type="ECO:0000256" key="6">
    <source>
        <dbReference type="ARBA" id="ARBA00022679"/>
    </source>
</evidence>
<comment type="subcellular location">
    <subcellularLocation>
        <location evidence="2">Cell membrane</location>
        <topology evidence="2">Multi-pass membrane protein</topology>
    </subcellularLocation>
</comment>
<feature type="transmembrane region" description="Helical" evidence="14">
    <location>
        <begin position="88"/>
        <end position="110"/>
    </location>
</feature>
<dbReference type="EMBL" id="MJEH01000011">
    <property type="protein sequence ID" value="OEH93496.1"/>
    <property type="molecule type" value="Genomic_DNA"/>
</dbReference>
<evidence type="ECO:0000256" key="7">
    <source>
        <dbReference type="ARBA" id="ARBA00022692"/>
    </source>
</evidence>
<keyword evidence="9 16" id="KW-0418">Kinase</keyword>
<feature type="transmembrane region" description="Helical" evidence="14">
    <location>
        <begin position="12"/>
        <end position="32"/>
    </location>
</feature>